<dbReference type="AlphaFoldDB" id="A0A7W2TV37"/>
<keyword evidence="7" id="KW-0406">Ion transport</keyword>
<evidence type="ECO:0000256" key="7">
    <source>
        <dbReference type="ARBA" id="ARBA00023065"/>
    </source>
</evidence>
<gene>
    <name evidence="11" type="ORF">H2508_04940</name>
</gene>
<evidence type="ECO:0000256" key="9">
    <source>
        <dbReference type="ARBA" id="ARBA00031636"/>
    </source>
</evidence>
<evidence type="ECO:0000256" key="4">
    <source>
        <dbReference type="ARBA" id="ARBA00022475"/>
    </source>
</evidence>
<dbReference type="NCBIfam" id="TIGR00797">
    <property type="entry name" value="matE"/>
    <property type="match status" value="1"/>
</dbReference>
<feature type="transmembrane region" description="Helical" evidence="10">
    <location>
        <begin position="174"/>
        <end position="195"/>
    </location>
</feature>
<feature type="transmembrane region" description="Helical" evidence="10">
    <location>
        <begin position="371"/>
        <end position="394"/>
    </location>
</feature>
<evidence type="ECO:0000256" key="8">
    <source>
        <dbReference type="ARBA" id="ARBA00023136"/>
    </source>
</evidence>
<feature type="transmembrane region" description="Helical" evidence="10">
    <location>
        <begin position="296"/>
        <end position="317"/>
    </location>
</feature>
<evidence type="ECO:0000256" key="10">
    <source>
        <dbReference type="SAM" id="Phobius"/>
    </source>
</evidence>
<feature type="transmembrane region" description="Helical" evidence="10">
    <location>
        <begin position="147"/>
        <end position="168"/>
    </location>
</feature>
<evidence type="ECO:0000256" key="1">
    <source>
        <dbReference type="ARBA" id="ARBA00004429"/>
    </source>
</evidence>
<feature type="transmembrane region" description="Helical" evidence="10">
    <location>
        <begin position="337"/>
        <end position="359"/>
    </location>
</feature>
<dbReference type="EMBL" id="JACFXU010000013">
    <property type="protein sequence ID" value="MBA6412450.1"/>
    <property type="molecule type" value="Genomic_DNA"/>
</dbReference>
<dbReference type="PANTHER" id="PTHR43298">
    <property type="entry name" value="MULTIDRUG RESISTANCE PROTEIN NORM-RELATED"/>
    <property type="match status" value="1"/>
</dbReference>
<dbReference type="InterPro" id="IPR050222">
    <property type="entry name" value="MATE_MdtK"/>
</dbReference>
<dbReference type="Pfam" id="PF01554">
    <property type="entry name" value="MatE"/>
    <property type="match status" value="2"/>
</dbReference>
<dbReference type="PANTHER" id="PTHR43298:SF2">
    <property type="entry name" value="FMN_FAD EXPORTER YEEO-RELATED"/>
    <property type="match status" value="1"/>
</dbReference>
<evidence type="ECO:0000256" key="3">
    <source>
        <dbReference type="ARBA" id="ARBA00022449"/>
    </source>
</evidence>
<feature type="transmembrane region" description="Helical" evidence="10">
    <location>
        <begin position="70"/>
        <end position="92"/>
    </location>
</feature>
<dbReference type="GO" id="GO:0006811">
    <property type="term" value="P:monoatomic ion transport"/>
    <property type="evidence" value="ECO:0007669"/>
    <property type="project" value="UniProtKB-KW"/>
</dbReference>
<comment type="subcellular location">
    <subcellularLocation>
        <location evidence="1">Cell inner membrane</location>
        <topology evidence="1">Multi-pass membrane protein</topology>
    </subcellularLocation>
</comment>
<evidence type="ECO:0000313" key="11">
    <source>
        <dbReference type="EMBL" id="MBA6412450.1"/>
    </source>
</evidence>
<dbReference type="InterPro" id="IPR048279">
    <property type="entry name" value="MdtK-like"/>
</dbReference>
<accession>A0A7W2TV37</accession>
<evidence type="ECO:0000313" key="12">
    <source>
        <dbReference type="Proteomes" id="UP000539350"/>
    </source>
</evidence>
<name>A0A7W2TV37_9GAMM</name>
<evidence type="ECO:0000256" key="6">
    <source>
        <dbReference type="ARBA" id="ARBA00022989"/>
    </source>
</evidence>
<feature type="transmembrane region" description="Helical" evidence="10">
    <location>
        <begin position="25"/>
        <end position="58"/>
    </location>
</feature>
<dbReference type="InterPro" id="IPR002528">
    <property type="entry name" value="MATE_fam"/>
</dbReference>
<evidence type="ECO:0000256" key="5">
    <source>
        <dbReference type="ARBA" id="ARBA00022692"/>
    </source>
</evidence>
<keyword evidence="12" id="KW-1185">Reference proteome</keyword>
<protein>
    <recommendedName>
        <fullName evidence="9">Multidrug-efflux transporter</fullName>
    </recommendedName>
</protein>
<keyword evidence="4" id="KW-1003">Cell membrane</keyword>
<keyword evidence="6 10" id="KW-1133">Transmembrane helix</keyword>
<feature type="transmembrane region" description="Helical" evidence="10">
    <location>
        <begin position="222"/>
        <end position="244"/>
    </location>
</feature>
<feature type="transmembrane region" description="Helical" evidence="10">
    <location>
        <begin position="264"/>
        <end position="284"/>
    </location>
</feature>
<dbReference type="GO" id="GO:0042910">
    <property type="term" value="F:xenobiotic transmembrane transporter activity"/>
    <property type="evidence" value="ECO:0007669"/>
    <property type="project" value="InterPro"/>
</dbReference>
<reference evidence="11 12" key="1">
    <citation type="submission" date="2020-07" db="EMBL/GenBank/DDBJ databases">
        <title>Halieaceae bacterium, F7430, whole genome shotgun sequencing project.</title>
        <authorList>
            <person name="Jiang S."/>
            <person name="Liu Z.W."/>
            <person name="Du Z.J."/>
        </authorList>
    </citation>
    <scope>NUCLEOTIDE SEQUENCE [LARGE SCALE GENOMIC DNA]</scope>
    <source>
        <strain evidence="11 12">F7430</strain>
    </source>
</reference>
<proteinExistence type="predicted"/>
<dbReference type="Proteomes" id="UP000539350">
    <property type="component" value="Unassembled WGS sequence"/>
</dbReference>
<sequence length="437" mass="48110">MVVSQSAFALMVFTDRLFMSKIDALHIAAALGGGVTFFVSIAFFMGVIAYATALVAQYYGSGQYAKCPRVITQGLIIALLCQPLLLIVALLAAELFRLMGHLPEQIALERQYYFVLMAGSFFTLVKTCIASYFSGIARTRVVMISDVSGVIINIPLSYALIFGVWGMPELGIRGAALGTVVATIFTIGVYAVFYFTRVHRLRFAVLESLVLDKGILRRYLRLGLPSGFELFVGAATFNLFLLLFQSYGINEGAAMAIVFNWDMLNYVPLVGMNIAVTSMIGRYVGAGDMARTNEVISAGFVLALGYSFILALVFIFFRWEMMQVFATPEDDFGPIAALGSQMMIGLATYVLADAVILIASGTLRGAGDTHWLMNTSMLIHALMLIGQVVIIKVLHYGPIASWWTFVIMLLSLALVYLSRLLGNTWRQPKRLKRMLQE</sequence>
<keyword evidence="3" id="KW-0050">Antiport</keyword>
<evidence type="ECO:0000256" key="2">
    <source>
        <dbReference type="ARBA" id="ARBA00022448"/>
    </source>
</evidence>
<comment type="caution">
    <text evidence="11">The sequence shown here is derived from an EMBL/GenBank/DDBJ whole genome shotgun (WGS) entry which is preliminary data.</text>
</comment>
<dbReference type="GO" id="GO:0015297">
    <property type="term" value="F:antiporter activity"/>
    <property type="evidence" value="ECO:0007669"/>
    <property type="project" value="UniProtKB-KW"/>
</dbReference>
<dbReference type="CDD" id="cd13133">
    <property type="entry name" value="MATE_like_7"/>
    <property type="match status" value="1"/>
</dbReference>
<organism evidence="11 12">
    <name type="scientific">Sediminihaliea albiluteola</name>
    <dbReference type="NCBI Taxonomy" id="2758564"/>
    <lineage>
        <taxon>Bacteria</taxon>
        <taxon>Pseudomonadati</taxon>
        <taxon>Pseudomonadota</taxon>
        <taxon>Gammaproteobacteria</taxon>
        <taxon>Cellvibrionales</taxon>
        <taxon>Halieaceae</taxon>
        <taxon>Sediminihaliea</taxon>
    </lineage>
</organism>
<dbReference type="GO" id="GO:0005886">
    <property type="term" value="C:plasma membrane"/>
    <property type="evidence" value="ECO:0007669"/>
    <property type="project" value="UniProtKB-SubCell"/>
</dbReference>
<dbReference type="PIRSF" id="PIRSF006603">
    <property type="entry name" value="DinF"/>
    <property type="match status" value="1"/>
</dbReference>
<keyword evidence="8 10" id="KW-0472">Membrane</keyword>
<keyword evidence="5 10" id="KW-0812">Transmembrane</keyword>
<keyword evidence="2" id="KW-0813">Transport</keyword>
<feature type="transmembrane region" description="Helical" evidence="10">
    <location>
        <begin position="112"/>
        <end position="135"/>
    </location>
</feature>
<feature type="transmembrane region" description="Helical" evidence="10">
    <location>
        <begin position="400"/>
        <end position="422"/>
    </location>
</feature>